<sequence>MPPRKRQKTGRQGADALSSGASAPVVATAFDDIPKIMRQALTILDDVHELRHYSSETVHLEPKSLLKPVDGAFPWPICSGGTFKDIAQRAWADPERLIEMSACFRHKAGLVESADKEEFVQQFCKLDVWPPEKGESFMTSVLSWNFSDAAFWRGRSVAMSEVVTFARSIASSRFREGETVTLRLPCAPLRPVNLAVGSLYFSDGSQKTLGAFLVWICLMLATQLPDFEDSDYENPSFLALVGSLLRIRSVQKSTVGAGDEIDNTIARIVKQNVDSKVQAVSSLTWASILASMGEGVSLDTLIARYNNHPEVKAFENQQAVKNYLEKTAAPAFGVLLKSTHDICWALGPFGESFGSYTHMFLGSCANLESSQPNEDEMPGPLQNEPSISLNWSLPLTEFGQELLFQRIVNMFERTTSMIAVPQKKRYRLSGDDLFRVRNMVCLFDQIYPHLGARIGLDAANKWLEDIRSGTHRDADLMSLLHMRPPIFAMSMLPSEQEQSKRSLEELEIKKCEDKESQKAEVTAAQWAFFKGALSRDQSKLDSVQQAPRNVRLRLHAKQVAHRSRLVAEGEAADAMQVGVDSIHCLGLCDYNAPGARQNTKAESLAQGMAMINSSGSLAKNSVICLLPDHPKDSSIRGLYDEERVIMEALFSQQQSVECRFIDLFTREKKSENKTNTRRFAAGRVVVHGDTLDSNFWLSSELAVCGRPVGRAEGEQGAPTSILPRASALLLPEAGSPDQDLKLAERTRPSPEQTSAQKGTARLELLIESAFRHTRITGPTILVNLTGYVEEAAAAVLNLRIKGKLAGDGGGYDFADLHYLSAHTLESKSGIAHAKTRVYRELLDAWLSKRIVFQGKRFDDTDIALTDKELAEIPHAQCIKSADALELEACVRQGTKIAIHPDQVKQWTSSGAALEAEFKKLEANHIEKYQNCLASVITAQAQSSSSLPTAAGAVVAADDENNEDDPPPASPAPVTQDSEFASLEKLRESDAVEVKCASEVAGVDLIKTASGKIWLLSEKDRVVPRFSQIGGYGTGKYVPTSEAGDGVALEWPEKDKTLVQVDQSSVTPESNQIQVMSLYRFLVQLERTKKLSVYQLSYSECTRKPTNTASGNSDGFEITLKDAQKYKSLAGADRTVTAKSFFAAIMAKVDQSAFIGKIFRWRFERVHAVCKVQKPYVILRSALQLKAGRPFQIA</sequence>
<feature type="compositionally biased region" description="Acidic residues" evidence="1">
    <location>
        <begin position="956"/>
        <end position="965"/>
    </location>
</feature>
<protein>
    <submittedName>
        <fullName evidence="2">Uncharacterized protein</fullName>
    </submittedName>
</protein>
<name>A0ABP0RJV6_9DINO</name>
<reference evidence="2 3" key="1">
    <citation type="submission" date="2024-02" db="EMBL/GenBank/DDBJ databases">
        <authorList>
            <person name="Chen Y."/>
            <person name="Shah S."/>
            <person name="Dougan E. K."/>
            <person name="Thang M."/>
            <person name="Chan C."/>
        </authorList>
    </citation>
    <scope>NUCLEOTIDE SEQUENCE [LARGE SCALE GENOMIC DNA]</scope>
</reference>
<accession>A0ABP0RJV6</accession>
<dbReference type="EMBL" id="CAXAMM010041716">
    <property type="protein sequence ID" value="CAK9100892.1"/>
    <property type="molecule type" value="Genomic_DNA"/>
</dbReference>
<evidence type="ECO:0000313" key="2">
    <source>
        <dbReference type="EMBL" id="CAK9100892.1"/>
    </source>
</evidence>
<keyword evidence="3" id="KW-1185">Reference proteome</keyword>
<gene>
    <name evidence="2" type="ORF">SCF082_LOCUS47190</name>
</gene>
<feature type="region of interest" description="Disordered" evidence="1">
    <location>
        <begin position="956"/>
        <end position="975"/>
    </location>
</feature>
<dbReference type="Proteomes" id="UP001642464">
    <property type="component" value="Unassembled WGS sequence"/>
</dbReference>
<evidence type="ECO:0000256" key="1">
    <source>
        <dbReference type="SAM" id="MobiDB-lite"/>
    </source>
</evidence>
<proteinExistence type="predicted"/>
<organism evidence="2 3">
    <name type="scientific">Durusdinium trenchii</name>
    <dbReference type="NCBI Taxonomy" id="1381693"/>
    <lineage>
        <taxon>Eukaryota</taxon>
        <taxon>Sar</taxon>
        <taxon>Alveolata</taxon>
        <taxon>Dinophyceae</taxon>
        <taxon>Suessiales</taxon>
        <taxon>Symbiodiniaceae</taxon>
        <taxon>Durusdinium</taxon>
    </lineage>
</organism>
<evidence type="ECO:0000313" key="3">
    <source>
        <dbReference type="Proteomes" id="UP001642464"/>
    </source>
</evidence>
<comment type="caution">
    <text evidence="2">The sequence shown here is derived from an EMBL/GenBank/DDBJ whole genome shotgun (WGS) entry which is preliminary data.</text>
</comment>